<evidence type="ECO:0000313" key="6">
    <source>
        <dbReference type="Proteomes" id="UP000248925"/>
    </source>
</evidence>
<protein>
    <submittedName>
        <fullName evidence="5">AraC family transcriptional regulator</fullName>
    </submittedName>
</protein>
<evidence type="ECO:0000259" key="4">
    <source>
        <dbReference type="PROSITE" id="PS01124"/>
    </source>
</evidence>
<dbReference type="GO" id="GO:0043565">
    <property type="term" value="F:sequence-specific DNA binding"/>
    <property type="evidence" value="ECO:0007669"/>
    <property type="project" value="InterPro"/>
</dbReference>
<sequence length="316" mass="33812">MVDDPFSDILKFTNAQSVVSGGFAAGGSWAVRFPAPDKIKFFGLVKGRCWLSMDGEEAPVRIEEGDVFLLSAQRSFVLSSDLAAVPIDATSLFGGGASKFAEIGDGEDCIQIGGHVRLDPASGGLLADILPPLIHVRASSPQATVLQWLLDQLVRERVADLPGASLASAQLAQLMFVQILRAHLAASGSFAAGWLRALGDPRIAPALRLMHGDPSRDWHLEELAHSVAMSRSTFSSRFREVAGVPPLTYLTNWRMRLAQRALREGNAPVSTLGLSLGYTSESAFSNAFKRAIGMAPKRFRDKARADGGSLQSAPAE</sequence>
<keyword evidence="1" id="KW-0805">Transcription regulation</keyword>
<dbReference type="PANTHER" id="PTHR46796">
    <property type="entry name" value="HTH-TYPE TRANSCRIPTIONAL ACTIVATOR RHAS-RELATED"/>
    <property type="match status" value="1"/>
</dbReference>
<gene>
    <name evidence="5" type="ORF">CPY51_12525</name>
</gene>
<dbReference type="Gene3D" id="1.10.10.60">
    <property type="entry name" value="Homeodomain-like"/>
    <property type="match status" value="2"/>
</dbReference>
<dbReference type="InterPro" id="IPR050204">
    <property type="entry name" value="AraC_XylS_family_regulators"/>
</dbReference>
<keyword evidence="6" id="KW-1185">Reference proteome</keyword>
<dbReference type="PANTHER" id="PTHR46796:SF7">
    <property type="entry name" value="ARAC FAMILY TRANSCRIPTIONAL REGULATOR"/>
    <property type="match status" value="1"/>
</dbReference>
<proteinExistence type="predicted"/>
<dbReference type="InterPro" id="IPR018060">
    <property type="entry name" value="HTH_AraC"/>
</dbReference>
<comment type="caution">
    <text evidence="5">The sequence shown here is derived from an EMBL/GenBank/DDBJ whole genome shotgun (WGS) entry which is preliminary data.</text>
</comment>
<dbReference type="GO" id="GO:0003700">
    <property type="term" value="F:DNA-binding transcription factor activity"/>
    <property type="evidence" value="ECO:0007669"/>
    <property type="project" value="InterPro"/>
</dbReference>
<evidence type="ECO:0000313" key="5">
    <source>
        <dbReference type="EMBL" id="PZM13706.1"/>
    </source>
</evidence>
<accession>A0A2W4EHT1</accession>
<dbReference type="SUPFAM" id="SSF46689">
    <property type="entry name" value="Homeodomain-like"/>
    <property type="match status" value="2"/>
</dbReference>
<evidence type="ECO:0000256" key="1">
    <source>
        <dbReference type="ARBA" id="ARBA00023015"/>
    </source>
</evidence>
<dbReference type="OrthoDB" id="9783876at2"/>
<keyword evidence="2" id="KW-0238">DNA-binding</keyword>
<dbReference type="Pfam" id="PF12852">
    <property type="entry name" value="Cupin_6"/>
    <property type="match status" value="1"/>
</dbReference>
<dbReference type="PRINTS" id="PR00032">
    <property type="entry name" value="HTHARAC"/>
</dbReference>
<reference evidence="5 6" key="1">
    <citation type="journal article" date="2018" name="Sci. Rep.">
        <title>Rhizobium tumorigenes sp. nov., a novel plant tumorigenic bacterium isolated from cane gall tumors on thornless blackberry.</title>
        <authorList>
            <person name="Kuzmanovi N."/>
            <person name="Smalla K."/>
            <person name="Gronow S."/>
            <person name="PuBawska J."/>
        </authorList>
    </citation>
    <scope>NUCLEOTIDE SEQUENCE [LARGE SCALE GENOMIC DNA]</scope>
    <source>
        <strain evidence="5 6">CCBAU 85046</strain>
    </source>
</reference>
<dbReference type="AlphaFoldDB" id="A0A2W4EHT1"/>
<dbReference type="PROSITE" id="PS00041">
    <property type="entry name" value="HTH_ARAC_FAMILY_1"/>
    <property type="match status" value="1"/>
</dbReference>
<dbReference type="Pfam" id="PF12833">
    <property type="entry name" value="HTH_18"/>
    <property type="match status" value="1"/>
</dbReference>
<dbReference type="SMART" id="SM00342">
    <property type="entry name" value="HTH_ARAC"/>
    <property type="match status" value="1"/>
</dbReference>
<organism evidence="5 6">
    <name type="scientific">Rhizobium tubonense</name>
    <dbReference type="NCBI Taxonomy" id="484088"/>
    <lineage>
        <taxon>Bacteria</taxon>
        <taxon>Pseudomonadati</taxon>
        <taxon>Pseudomonadota</taxon>
        <taxon>Alphaproteobacteria</taxon>
        <taxon>Hyphomicrobiales</taxon>
        <taxon>Rhizobiaceae</taxon>
        <taxon>Rhizobium/Agrobacterium group</taxon>
        <taxon>Rhizobium</taxon>
    </lineage>
</organism>
<dbReference type="InterPro" id="IPR020449">
    <property type="entry name" value="Tscrpt_reg_AraC-type_HTH"/>
</dbReference>
<dbReference type="InterPro" id="IPR009057">
    <property type="entry name" value="Homeodomain-like_sf"/>
</dbReference>
<dbReference type="InterPro" id="IPR032783">
    <property type="entry name" value="AraC_lig"/>
</dbReference>
<dbReference type="PROSITE" id="PS01124">
    <property type="entry name" value="HTH_ARAC_FAMILY_2"/>
    <property type="match status" value="1"/>
</dbReference>
<keyword evidence="3" id="KW-0804">Transcription</keyword>
<name>A0A2W4EHT1_9HYPH</name>
<dbReference type="InterPro" id="IPR018062">
    <property type="entry name" value="HTH_AraC-typ_CS"/>
</dbReference>
<feature type="domain" description="HTH araC/xylS-type" evidence="4">
    <location>
        <begin position="204"/>
        <end position="302"/>
    </location>
</feature>
<dbReference type="Proteomes" id="UP000248925">
    <property type="component" value="Unassembled WGS sequence"/>
</dbReference>
<dbReference type="EMBL" id="PCDP01000035">
    <property type="protein sequence ID" value="PZM13706.1"/>
    <property type="molecule type" value="Genomic_DNA"/>
</dbReference>
<evidence type="ECO:0000256" key="3">
    <source>
        <dbReference type="ARBA" id="ARBA00023163"/>
    </source>
</evidence>
<evidence type="ECO:0000256" key="2">
    <source>
        <dbReference type="ARBA" id="ARBA00023125"/>
    </source>
</evidence>
<dbReference type="RefSeq" id="WP_111160556.1">
    <property type="nucleotide sequence ID" value="NZ_PCDP01000035.1"/>
</dbReference>